<comment type="caution">
    <text evidence="1">The sequence shown here is derived from an EMBL/GenBank/DDBJ whole genome shotgun (WGS) entry which is preliminary data.</text>
</comment>
<accession>A0A0F9J3E2</accession>
<organism evidence="1">
    <name type="scientific">marine sediment metagenome</name>
    <dbReference type="NCBI Taxonomy" id="412755"/>
    <lineage>
        <taxon>unclassified sequences</taxon>
        <taxon>metagenomes</taxon>
        <taxon>ecological metagenomes</taxon>
    </lineage>
</organism>
<protein>
    <submittedName>
        <fullName evidence="1">Uncharacterized protein</fullName>
    </submittedName>
</protein>
<reference evidence="1" key="1">
    <citation type="journal article" date="2015" name="Nature">
        <title>Complex archaea that bridge the gap between prokaryotes and eukaryotes.</title>
        <authorList>
            <person name="Spang A."/>
            <person name="Saw J.H."/>
            <person name="Jorgensen S.L."/>
            <person name="Zaremba-Niedzwiedzka K."/>
            <person name="Martijn J."/>
            <person name="Lind A.E."/>
            <person name="van Eijk R."/>
            <person name="Schleper C."/>
            <person name="Guy L."/>
            <person name="Ettema T.J."/>
        </authorList>
    </citation>
    <scope>NUCLEOTIDE SEQUENCE</scope>
</reference>
<sequence length="52" mass="5957">MKVLGSIDREYYNEVTNSGVICPTCKKPIGSVEYVKIFKVKNYPAPEGFEKW</sequence>
<gene>
    <name evidence="1" type="ORF">LCGC14_1503520</name>
</gene>
<dbReference type="AlphaFoldDB" id="A0A0F9J3E2"/>
<proteinExistence type="predicted"/>
<evidence type="ECO:0000313" key="1">
    <source>
        <dbReference type="EMBL" id="KKM64214.1"/>
    </source>
</evidence>
<dbReference type="EMBL" id="LAZR01010944">
    <property type="protein sequence ID" value="KKM64214.1"/>
    <property type="molecule type" value="Genomic_DNA"/>
</dbReference>
<name>A0A0F9J3E2_9ZZZZ</name>